<dbReference type="STRING" id="1006006.Mcup_0522"/>
<dbReference type="PANTHER" id="PTHR40697:SF2">
    <property type="entry name" value="ATP-NAD KINASE-RELATED"/>
    <property type="match status" value="1"/>
</dbReference>
<dbReference type="RefSeq" id="WP_013737127.1">
    <property type="nucleotide sequence ID" value="NC_015435.1"/>
</dbReference>
<dbReference type="InterPro" id="IPR016064">
    <property type="entry name" value="NAD/diacylglycerol_kinase_sf"/>
</dbReference>
<keyword evidence="1" id="KW-0418">Kinase</keyword>
<dbReference type="InterPro" id="IPR002504">
    <property type="entry name" value="NADK"/>
</dbReference>
<dbReference type="GO" id="GO:0006741">
    <property type="term" value="P:NADP+ biosynthetic process"/>
    <property type="evidence" value="ECO:0007669"/>
    <property type="project" value="InterPro"/>
</dbReference>
<dbReference type="InterPro" id="IPR039065">
    <property type="entry name" value="AcoX-like"/>
</dbReference>
<protein>
    <submittedName>
        <fullName evidence="1">ATP-NAD/AcoX kinase</fullName>
    </submittedName>
</protein>
<dbReference type="Proteomes" id="UP000007812">
    <property type="component" value="Chromosome"/>
</dbReference>
<dbReference type="eggNOG" id="arCOG01350">
    <property type="taxonomic scope" value="Archaea"/>
</dbReference>
<accession>F4G0L0</accession>
<evidence type="ECO:0000313" key="2">
    <source>
        <dbReference type="Proteomes" id="UP000007812"/>
    </source>
</evidence>
<dbReference type="PANTHER" id="PTHR40697">
    <property type="entry name" value="ACETOIN CATABOLISM PROTEIN X"/>
    <property type="match status" value="1"/>
</dbReference>
<dbReference type="PIRSF" id="PIRSF016907">
    <property type="entry name" value="Kin_ATP-NAD"/>
    <property type="match status" value="1"/>
</dbReference>
<dbReference type="AlphaFoldDB" id="F4G0L0"/>
<keyword evidence="2" id="KW-1185">Reference proteome</keyword>
<dbReference type="PATRIC" id="fig|1006006.8.peg.522"/>
<dbReference type="KEGG" id="mcn:Mcup_0522"/>
<proteinExistence type="predicted"/>
<sequence length="353" mass="39382">MKVGFLVNPYAGSGGRIGLKGSDNFRVYNPETPQRVKRFLSRAPDVEYLVPRGKMGEEYFRGTSRRYTLLNSGKDESTREDTILSVREMIERGVMIIVFVGGDGTARDVSEIAKDLVPIVGVPSGVKMHSGVFATNPESAGDLLTYFIEGKAKTVKAEVIDVDEEEYRRGRFVIKLFFIVNTISFGDYLTPSKEEYNYSGELDDIANFFINKLLNNDTIYIMGPGATVKRIEQMLGYEPNFLSVDIFQGKKLIKSGANYDDLLKLTGELKVVLTPIGGQGFIIGRGNQELGIEVLKRVSKEDIIILSSRLKLSRISCLRFDTGDPSLDRKFSGVYRVIVGYDEYMTISTCSIT</sequence>
<evidence type="ECO:0000313" key="1">
    <source>
        <dbReference type="EMBL" id="AEB94629.1"/>
    </source>
</evidence>
<reference evidence="1 2" key="1">
    <citation type="journal article" date="2011" name="J. Bacteriol.">
        <title>Complete genome sequence of Metallosphaera cuprina, a metal sulfide-oxidizing archaeon from a hot spring.</title>
        <authorList>
            <person name="Liu L.J."/>
            <person name="You X.Y."/>
            <person name="Zheng H."/>
            <person name="Wang S."/>
            <person name="Jiang C.Y."/>
            <person name="Liu S.J."/>
        </authorList>
    </citation>
    <scope>NUCLEOTIDE SEQUENCE [LARGE SCALE GENOMIC DNA]</scope>
    <source>
        <strain evidence="1 2">Ar-4</strain>
    </source>
</reference>
<dbReference type="InterPro" id="IPR011386">
    <property type="entry name" value="Put_ATP-NAD_kin"/>
</dbReference>
<dbReference type="Pfam" id="PF20143">
    <property type="entry name" value="NAD_kinase_C"/>
    <property type="match status" value="1"/>
</dbReference>
<dbReference type="SUPFAM" id="SSF111331">
    <property type="entry name" value="NAD kinase/diacylglycerol kinase-like"/>
    <property type="match status" value="1"/>
</dbReference>
<dbReference type="EMBL" id="CP002656">
    <property type="protein sequence ID" value="AEB94629.1"/>
    <property type="molecule type" value="Genomic_DNA"/>
</dbReference>
<dbReference type="Pfam" id="PF01513">
    <property type="entry name" value="NAD_kinase"/>
    <property type="match status" value="1"/>
</dbReference>
<dbReference type="GO" id="GO:0003951">
    <property type="term" value="F:NAD+ kinase activity"/>
    <property type="evidence" value="ECO:0007669"/>
    <property type="project" value="InterPro"/>
</dbReference>
<gene>
    <name evidence="1" type="ordered locus">Mcup_0522</name>
</gene>
<dbReference type="HOGENOM" id="CLU_064691_0_0_2"/>
<dbReference type="OrthoDB" id="56451at2157"/>
<dbReference type="GeneID" id="10492715"/>
<organism evidence="1 2">
    <name type="scientific">Metallosphaera cuprina (strain Ar-4)</name>
    <dbReference type="NCBI Taxonomy" id="1006006"/>
    <lineage>
        <taxon>Archaea</taxon>
        <taxon>Thermoproteota</taxon>
        <taxon>Thermoprotei</taxon>
        <taxon>Sulfolobales</taxon>
        <taxon>Sulfolobaceae</taxon>
        <taxon>Metallosphaera</taxon>
    </lineage>
</organism>
<name>F4G0L0_METCR</name>
<keyword evidence="1" id="KW-0808">Transferase</keyword>